<protein>
    <submittedName>
        <fullName evidence="9">Biopolymer transport protein ExbD</fullName>
    </submittedName>
</protein>
<keyword evidence="4 7" id="KW-0812">Transmembrane</keyword>
<evidence type="ECO:0000256" key="5">
    <source>
        <dbReference type="ARBA" id="ARBA00022989"/>
    </source>
</evidence>
<dbReference type="Gene3D" id="3.30.420.270">
    <property type="match status" value="1"/>
</dbReference>
<evidence type="ECO:0000313" key="10">
    <source>
        <dbReference type="Proteomes" id="UP000198862"/>
    </source>
</evidence>
<comment type="subcellular location">
    <subcellularLocation>
        <location evidence="1">Cell membrane</location>
        <topology evidence="1">Single-pass membrane protein</topology>
    </subcellularLocation>
    <subcellularLocation>
        <location evidence="7">Cell membrane</location>
        <topology evidence="7">Single-pass type II membrane protein</topology>
    </subcellularLocation>
</comment>
<keyword evidence="3" id="KW-1003">Cell membrane</keyword>
<gene>
    <name evidence="9" type="ORF">SAMN02745724_03840</name>
</gene>
<dbReference type="STRING" id="1123010.SAMN02745724_03840"/>
<keyword evidence="10" id="KW-1185">Reference proteome</keyword>
<evidence type="ECO:0000256" key="6">
    <source>
        <dbReference type="ARBA" id="ARBA00023136"/>
    </source>
</evidence>
<sequence length="132" mass="14909">MKQKQSEQTKVEVDMNPMLDVVFILLIFFIVTTTFVNAKAIAVDRPKANENNNIVAKNIMIKINQDNSIWLDNRIIDPERIAANIARISANFEIKSILVNANSHSTHQTLMTVMNQVKLMGDFPIAITSKII</sequence>
<reference evidence="9 10" key="1">
    <citation type="submission" date="2016-10" db="EMBL/GenBank/DDBJ databases">
        <authorList>
            <person name="de Groot N.N."/>
        </authorList>
    </citation>
    <scope>NUCLEOTIDE SEQUENCE [LARGE SCALE GENOMIC DNA]</scope>
    <source>
        <strain evidence="9 10">DSM 6059</strain>
    </source>
</reference>
<keyword evidence="7" id="KW-0813">Transport</keyword>
<name>A0A1I1QD64_9GAMM</name>
<dbReference type="GO" id="GO:0005886">
    <property type="term" value="C:plasma membrane"/>
    <property type="evidence" value="ECO:0007669"/>
    <property type="project" value="UniProtKB-SubCell"/>
</dbReference>
<evidence type="ECO:0000313" key="9">
    <source>
        <dbReference type="EMBL" id="SFD19922.1"/>
    </source>
</evidence>
<evidence type="ECO:0000256" key="1">
    <source>
        <dbReference type="ARBA" id="ARBA00004162"/>
    </source>
</evidence>
<evidence type="ECO:0000256" key="4">
    <source>
        <dbReference type="ARBA" id="ARBA00022692"/>
    </source>
</evidence>
<evidence type="ECO:0000256" key="3">
    <source>
        <dbReference type="ARBA" id="ARBA00022475"/>
    </source>
</evidence>
<dbReference type="EMBL" id="FOLO01000040">
    <property type="protein sequence ID" value="SFD19922.1"/>
    <property type="molecule type" value="Genomic_DNA"/>
</dbReference>
<proteinExistence type="inferred from homology"/>
<dbReference type="RefSeq" id="WP_091988366.1">
    <property type="nucleotide sequence ID" value="NZ_FOLO01000040.1"/>
</dbReference>
<dbReference type="AlphaFoldDB" id="A0A1I1QD64"/>
<accession>A0A1I1QD64</accession>
<dbReference type="Proteomes" id="UP000198862">
    <property type="component" value="Unassembled WGS sequence"/>
</dbReference>
<dbReference type="PANTHER" id="PTHR30558">
    <property type="entry name" value="EXBD MEMBRANE COMPONENT OF PMF-DRIVEN MACROMOLECULE IMPORT SYSTEM"/>
    <property type="match status" value="1"/>
</dbReference>
<evidence type="ECO:0000256" key="8">
    <source>
        <dbReference type="SAM" id="Phobius"/>
    </source>
</evidence>
<feature type="transmembrane region" description="Helical" evidence="8">
    <location>
        <begin position="21"/>
        <end position="42"/>
    </location>
</feature>
<dbReference type="OrthoDB" id="9793581at2"/>
<keyword evidence="6 8" id="KW-0472">Membrane</keyword>
<dbReference type="GO" id="GO:0022857">
    <property type="term" value="F:transmembrane transporter activity"/>
    <property type="evidence" value="ECO:0007669"/>
    <property type="project" value="InterPro"/>
</dbReference>
<dbReference type="GO" id="GO:0015031">
    <property type="term" value="P:protein transport"/>
    <property type="evidence" value="ECO:0007669"/>
    <property type="project" value="UniProtKB-KW"/>
</dbReference>
<dbReference type="InterPro" id="IPR003400">
    <property type="entry name" value="ExbD"/>
</dbReference>
<comment type="similarity">
    <text evidence="2 7">Belongs to the ExbD/TolR family.</text>
</comment>
<dbReference type="PANTHER" id="PTHR30558:SF13">
    <property type="entry name" value="BIOPOLYMER TRANSPORT PROTEIN EXBD2"/>
    <property type="match status" value="1"/>
</dbReference>
<keyword evidence="5 8" id="KW-1133">Transmembrane helix</keyword>
<dbReference type="Pfam" id="PF02472">
    <property type="entry name" value="ExbD"/>
    <property type="match status" value="1"/>
</dbReference>
<organism evidence="9 10">
    <name type="scientific">Pseudoalteromonas denitrificans DSM 6059</name>
    <dbReference type="NCBI Taxonomy" id="1123010"/>
    <lineage>
        <taxon>Bacteria</taxon>
        <taxon>Pseudomonadati</taxon>
        <taxon>Pseudomonadota</taxon>
        <taxon>Gammaproteobacteria</taxon>
        <taxon>Alteromonadales</taxon>
        <taxon>Pseudoalteromonadaceae</taxon>
        <taxon>Pseudoalteromonas</taxon>
    </lineage>
</organism>
<keyword evidence="7" id="KW-0653">Protein transport</keyword>
<evidence type="ECO:0000256" key="2">
    <source>
        <dbReference type="ARBA" id="ARBA00005811"/>
    </source>
</evidence>
<evidence type="ECO:0000256" key="7">
    <source>
        <dbReference type="RuleBase" id="RU003879"/>
    </source>
</evidence>